<dbReference type="InterPro" id="IPR011006">
    <property type="entry name" value="CheY-like_superfamily"/>
</dbReference>
<dbReference type="Gene3D" id="3.40.50.2300">
    <property type="match status" value="1"/>
</dbReference>
<dbReference type="PANTHER" id="PTHR45339">
    <property type="entry name" value="HYBRID SIGNAL TRANSDUCTION HISTIDINE KINASE J"/>
    <property type="match status" value="1"/>
</dbReference>
<evidence type="ECO:0000313" key="6">
    <source>
        <dbReference type="Proteomes" id="UP000032233"/>
    </source>
</evidence>
<dbReference type="Pfam" id="PF00072">
    <property type="entry name" value="Response_reg"/>
    <property type="match status" value="1"/>
</dbReference>
<evidence type="ECO:0000256" key="1">
    <source>
        <dbReference type="ARBA" id="ARBA00022553"/>
    </source>
</evidence>
<comment type="caution">
    <text evidence="5">The sequence shown here is derived from an EMBL/GenBank/DDBJ whole genome shotgun (WGS) entry which is preliminary data.</text>
</comment>
<dbReference type="PANTHER" id="PTHR45339:SF1">
    <property type="entry name" value="HYBRID SIGNAL TRANSDUCTION HISTIDINE KINASE J"/>
    <property type="match status" value="1"/>
</dbReference>
<proteinExistence type="predicted"/>
<feature type="modified residue" description="4-aspartylphosphate" evidence="3">
    <location>
        <position position="23"/>
    </location>
</feature>
<protein>
    <submittedName>
        <fullName evidence="5">Chemotaxis protein CheY</fullName>
    </submittedName>
</protein>
<reference evidence="5 6" key="1">
    <citation type="submission" date="2013-11" db="EMBL/GenBank/DDBJ databases">
        <title>Metagenomic analysis of a methanogenic consortium involved in long chain n-alkane degradation.</title>
        <authorList>
            <person name="Davidova I.A."/>
            <person name="Callaghan A.V."/>
            <person name="Wawrik B."/>
            <person name="Pruitt S."/>
            <person name="Marks C."/>
            <person name="Duncan K.E."/>
            <person name="Suflita J.M."/>
        </authorList>
    </citation>
    <scope>NUCLEOTIDE SEQUENCE [LARGE SCALE GENOMIC DNA]</scope>
    <source>
        <strain evidence="5 6">SPR</strain>
    </source>
</reference>
<gene>
    <name evidence="5" type="ORF">X474_26855</name>
</gene>
<feature type="domain" description="Response regulatory" evidence="4">
    <location>
        <begin position="1"/>
        <end position="74"/>
    </location>
</feature>
<accession>A0A0D2G7C3</accession>
<keyword evidence="1 3" id="KW-0597">Phosphoprotein</keyword>
<evidence type="ECO:0000256" key="3">
    <source>
        <dbReference type="PROSITE-ProRule" id="PRU00169"/>
    </source>
</evidence>
<dbReference type="EMBL" id="AZAC01000078">
    <property type="protein sequence ID" value="KIX10872.1"/>
    <property type="molecule type" value="Genomic_DNA"/>
</dbReference>
<sequence length="74" mass="7847">MAGNGIQAAEMACKNKYHLILMDMHIPGIDGLKATGLSKSLPKALNQTPSMAALTAQAYDSDRQPAPKAGLDFF</sequence>
<keyword evidence="6" id="KW-1185">Reference proteome</keyword>
<dbReference type="STRING" id="1429043.X474_26855"/>
<dbReference type="InParanoid" id="A0A0D2G7C3"/>
<dbReference type="Proteomes" id="UP000032233">
    <property type="component" value="Unassembled WGS sequence"/>
</dbReference>
<evidence type="ECO:0000313" key="5">
    <source>
        <dbReference type="EMBL" id="KIX10872.1"/>
    </source>
</evidence>
<dbReference type="InterPro" id="IPR001789">
    <property type="entry name" value="Sig_transdc_resp-reg_receiver"/>
</dbReference>
<dbReference type="SUPFAM" id="SSF52172">
    <property type="entry name" value="CheY-like"/>
    <property type="match status" value="1"/>
</dbReference>
<organism evidence="5 6">
    <name type="scientific">Dethiosulfatarculus sandiegensis</name>
    <dbReference type="NCBI Taxonomy" id="1429043"/>
    <lineage>
        <taxon>Bacteria</taxon>
        <taxon>Pseudomonadati</taxon>
        <taxon>Thermodesulfobacteriota</taxon>
        <taxon>Desulfarculia</taxon>
        <taxon>Desulfarculales</taxon>
        <taxon>Desulfarculaceae</taxon>
        <taxon>Dethiosulfatarculus</taxon>
    </lineage>
</organism>
<keyword evidence="2" id="KW-0902">Two-component regulatory system</keyword>
<name>A0A0D2G7C3_9BACT</name>
<dbReference type="GO" id="GO:0000160">
    <property type="term" value="P:phosphorelay signal transduction system"/>
    <property type="evidence" value="ECO:0007669"/>
    <property type="project" value="UniProtKB-KW"/>
</dbReference>
<dbReference type="AlphaFoldDB" id="A0A0D2G7C3"/>
<evidence type="ECO:0000256" key="2">
    <source>
        <dbReference type="ARBA" id="ARBA00023012"/>
    </source>
</evidence>
<dbReference type="PROSITE" id="PS50110">
    <property type="entry name" value="RESPONSE_REGULATORY"/>
    <property type="match status" value="1"/>
</dbReference>
<evidence type="ECO:0000259" key="4">
    <source>
        <dbReference type="PROSITE" id="PS50110"/>
    </source>
</evidence>